<protein>
    <recommendedName>
        <fullName evidence="4">DUF2415 domain-containing protein</fullName>
    </recommendedName>
</protein>
<evidence type="ECO:0000256" key="2">
    <source>
        <dbReference type="ARBA" id="ARBA00022737"/>
    </source>
</evidence>
<dbReference type="AlphaFoldDB" id="A0A6V7P6T1"/>
<name>A0A6V7P6T1_ANACO</name>
<keyword evidence="1 3" id="KW-0853">WD repeat</keyword>
<evidence type="ECO:0000256" key="1">
    <source>
        <dbReference type="ARBA" id="ARBA00022574"/>
    </source>
</evidence>
<evidence type="ECO:0000259" key="4">
    <source>
        <dbReference type="Pfam" id="PF10313"/>
    </source>
</evidence>
<dbReference type="InterPro" id="IPR019417">
    <property type="entry name" value="DUF2415"/>
</dbReference>
<sequence length="450" mass="50898">MAQFIDNDLDYMLQFGGILGFEFDYDSYEDDTDSERGGEDLDFNGDDEVKTETLASEAHSEKDIQGIPWERMRFTRKEYREIRLKQYRNYENLSIPRDQLDKECKQVEKGGTFFDFQQNTRLVKLSIVHFQLRNLLWATSKHDVYTAQNYSVKHWSSMRRNCTEVLNVAGQVVPTQEHCGSLVQSVSRVQISSMAVRENLLAAGGFQGELICKYLDQPGVVFCTKVTNDENAITNSVDIYQDIKGSTLLMAANNDCSVRIFDAQNFSLLNQFAFPWSVNSTSVSPDSKLLAVAGDSVDCLVADAKSGRGNILKAIGNLKGHMDYSFSSAWHPEGHILATGNQDKTCRLWDMRNLSESFTTLKGRMGAIRCIKFSSDGRFMAIAEPADFVHIYDAMTDYSQAQEIDLFGEIAGQSFSPDSEAFFVGVADRTYGSLIEFNRRHSYQYLDCFL</sequence>
<dbReference type="Pfam" id="PF00400">
    <property type="entry name" value="WD40"/>
    <property type="match status" value="1"/>
</dbReference>
<evidence type="ECO:0000256" key="3">
    <source>
        <dbReference type="PROSITE-ProRule" id="PRU00221"/>
    </source>
</evidence>
<accession>A0A6V7P6T1</accession>
<dbReference type="PROSITE" id="PS50082">
    <property type="entry name" value="WD_REPEATS_2"/>
    <property type="match status" value="1"/>
</dbReference>
<dbReference type="PANTHER" id="PTHR43991">
    <property type="entry name" value="WD REPEAT PROTEIN (AFU_ORTHOLOGUE AFUA_8G05640)-RELATED"/>
    <property type="match status" value="1"/>
</dbReference>
<reference evidence="5" key="1">
    <citation type="submission" date="2020-07" db="EMBL/GenBank/DDBJ databases">
        <authorList>
            <person name="Lin J."/>
        </authorList>
    </citation>
    <scope>NUCLEOTIDE SEQUENCE</scope>
</reference>
<dbReference type="PROSITE" id="PS50294">
    <property type="entry name" value="WD_REPEATS_REGION"/>
    <property type="match status" value="1"/>
</dbReference>
<proteinExistence type="predicted"/>
<dbReference type="InterPro" id="IPR019775">
    <property type="entry name" value="WD40_repeat_CS"/>
</dbReference>
<gene>
    <name evidence="5" type="ORF">CB5_LOCUS9577</name>
</gene>
<dbReference type="EMBL" id="LR862145">
    <property type="protein sequence ID" value="CAD1826366.1"/>
    <property type="molecule type" value="Genomic_DNA"/>
</dbReference>
<dbReference type="Pfam" id="PF10313">
    <property type="entry name" value="DUF2415"/>
    <property type="match status" value="1"/>
</dbReference>
<organism evidence="5">
    <name type="scientific">Ananas comosus var. bracteatus</name>
    <name type="common">red pineapple</name>
    <dbReference type="NCBI Taxonomy" id="296719"/>
    <lineage>
        <taxon>Eukaryota</taxon>
        <taxon>Viridiplantae</taxon>
        <taxon>Streptophyta</taxon>
        <taxon>Embryophyta</taxon>
        <taxon>Tracheophyta</taxon>
        <taxon>Spermatophyta</taxon>
        <taxon>Magnoliopsida</taxon>
        <taxon>Liliopsida</taxon>
        <taxon>Poales</taxon>
        <taxon>Bromeliaceae</taxon>
        <taxon>Bromelioideae</taxon>
        <taxon>Ananas</taxon>
    </lineage>
</organism>
<dbReference type="InterPro" id="IPR001680">
    <property type="entry name" value="WD40_rpt"/>
</dbReference>
<feature type="domain" description="DUF2415" evidence="4">
    <location>
        <begin position="366"/>
        <end position="402"/>
    </location>
</feature>
<feature type="repeat" description="WD" evidence="3">
    <location>
        <begin position="318"/>
        <end position="359"/>
    </location>
</feature>
<dbReference type="Gene3D" id="2.130.10.10">
    <property type="entry name" value="YVTN repeat-like/Quinoprotein amine dehydrogenase"/>
    <property type="match status" value="2"/>
</dbReference>
<dbReference type="FunFam" id="2.130.10.10:FF:000637">
    <property type="entry name" value="WD-40 repeat family protein"/>
    <property type="match status" value="1"/>
</dbReference>
<evidence type="ECO:0000313" key="5">
    <source>
        <dbReference type="EMBL" id="CAD1826366.1"/>
    </source>
</evidence>
<dbReference type="InterPro" id="IPR015943">
    <property type="entry name" value="WD40/YVTN_repeat-like_dom_sf"/>
</dbReference>
<dbReference type="SUPFAM" id="SSF50978">
    <property type="entry name" value="WD40 repeat-like"/>
    <property type="match status" value="1"/>
</dbReference>
<dbReference type="SMART" id="SM00320">
    <property type="entry name" value="WD40"/>
    <property type="match status" value="4"/>
</dbReference>
<dbReference type="PROSITE" id="PS00678">
    <property type="entry name" value="WD_REPEATS_1"/>
    <property type="match status" value="1"/>
</dbReference>
<keyword evidence="2" id="KW-0677">Repeat</keyword>
<dbReference type="InterPro" id="IPR036322">
    <property type="entry name" value="WD40_repeat_dom_sf"/>
</dbReference>
<dbReference type="PANTHER" id="PTHR43991:SF30">
    <property type="entry name" value="OS08G0408200 PROTEIN"/>
    <property type="match status" value="1"/>
</dbReference>